<evidence type="ECO:0000313" key="4">
    <source>
        <dbReference type="Proteomes" id="UP000676325"/>
    </source>
</evidence>
<organism evidence="3 4">
    <name type="scientific">Actinospica acidithermotolerans</name>
    <dbReference type="NCBI Taxonomy" id="2828514"/>
    <lineage>
        <taxon>Bacteria</taxon>
        <taxon>Bacillati</taxon>
        <taxon>Actinomycetota</taxon>
        <taxon>Actinomycetes</taxon>
        <taxon>Catenulisporales</taxon>
        <taxon>Actinospicaceae</taxon>
        <taxon>Actinospica</taxon>
    </lineage>
</organism>
<proteinExistence type="predicted"/>
<dbReference type="Pfam" id="PF13884">
    <property type="entry name" value="Peptidase_S74"/>
    <property type="match status" value="1"/>
</dbReference>
<feature type="region of interest" description="Disordered" evidence="1">
    <location>
        <begin position="105"/>
        <end position="126"/>
    </location>
</feature>
<dbReference type="AlphaFoldDB" id="A0A941EIS7"/>
<evidence type="ECO:0000313" key="3">
    <source>
        <dbReference type="EMBL" id="MBR7831307.1"/>
    </source>
</evidence>
<dbReference type="Proteomes" id="UP000676325">
    <property type="component" value="Unassembled WGS sequence"/>
</dbReference>
<protein>
    <submittedName>
        <fullName evidence="3">Tail fiber domain-containing protein</fullName>
    </submittedName>
</protein>
<comment type="caution">
    <text evidence="3">The sequence shown here is derived from an EMBL/GenBank/DDBJ whole genome shotgun (WGS) entry which is preliminary data.</text>
</comment>
<name>A0A941EIS7_9ACTN</name>
<sequence length="126" mass="13476">MGAIRRLTLAARALGQHAAGTRAAGRAPLRATEVLAKVQTLKVSTWSYNFEPSEVVRCGPMAQDFYKLFGFGSTDTRIPVESALGVLLVSVQELARRLEAAEGQLAHADAPNGLEREPAPTSRSTT</sequence>
<evidence type="ECO:0000256" key="1">
    <source>
        <dbReference type="SAM" id="MobiDB-lite"/>
    </source>
</evidence>
<keyword evidence="4" id="KW-1185">Reference proteome</keyword>
<feature type="domain" description="Peptidase S74" evidence="2">
    <location>
        <begin position="29"/>
        <end position="69"/>
    </location>
</feature>
<gene>
    <name evidence="3" type="ORF">KDK95_33695</name>
</gene>
<accession>A0A941EIS7</accession>
<dbReference type="EMBL" id="JAGSOH010000212">
    <property type="protein sequence ID" value="MBR7831307.1"/>
    <property type="molecule type" value="Genomic_DNA"/>
</dbReference>
<dbReference type="InterPro" id="IPR030392">
    <property type="entry name" value="S74_ICA"/>
</dbReference>
<dbReference type="RefSeq" id="WP_212522419.1">
    <property type="nucleotide sequence ID" value="NZ_JAGSOH010000212.1"/>
</dbReference>
<reference evidence="3" key="1">
    <citation type="submission" date="2021-04" db="EMBL/GenBank/DDBJ databases">
        <title>Genome based classification of Actinospica acidithermotolerans sp. nov., an actinobacterium isolated from an Indonesian hot spring.</title>
        <authorList>
            <person name="Kusuma A.B."/>
            <person name="Putra K.E."/>
            <person name="Nafisah S."/>
            <person name="Loh J."/>
            <person name="Nouioui I."/>
            <person name="Goodfellow M."/>
        </authorList>
    </citation>
    <scope>NUCLEOTIDE SEQUENCE</scope>
    <source>
        <strain evidence="3">MGRD01-02</strain>
    </source>
</reference>
<evidence type="ECO:0000259" key="2">
    <source>
        <dbReference type="Pfam" id="PF13884"/>
    </source>
</evidence>